<feature type="region of interest" description="Disordered" evidence="4">
    <location>
        <begin position="50"/>
        <end position="85"/>
    </location>
</feature>
<dbReference type="STRING" id="139420.A0A371CQ78"/>
<dbReference type="OrthoDB" id="19619at2759"/>
<dbReference type="GO" id="GO:0032979">
    <property type="term" value="P:protein insertion into mitochondrial inner membrane from matrix"/>
    <property type="evidence" value="ECO:0007669"/>
    <property type="project" value="InterPro"/>
</dbReference>
<dbReference type="EMBL" id="KZ857484">
    <property type="protein sequence ID" value="RDX42445.1"/>
    <property type="molecule type" value="Genomic_DNA"/>
</dbReference>
<comment type="subcellular location">
    <subcellularLocation>
        <location evidence="1">Mitochondrion</location>
    </subcellularLocation>
</comment>
<evidence type="ECO:0008006" key="7">
    <source>
        <dbReference type="Google" id="ProtNLM"/>
    </source>
</evidence>
<dbReference type="GO" id="GO:0005743">
    <property type="term" value="C:mitochondrial inner membrane"/>
    <property type="evidence" value="ECO:0007669"/>
    <property type="project" value="InterPro"/>
</dbReference>
<organism evidence="5 6">
    <name type="scientific">Lentinus brumalis</name>
    <dbReference type="NCBI Taxonomy" id="2498619"/>
    <lineage>
        <taxon>Eukaryota</taxon>
        <taxon>Fungi</taxon>
        <taxon>Dikarya</taxon>
        <taxon>Basidiomycota</taxon>
        <taxon>Agaricomycotina</taxon>
        <taxon>Agaricomycetes</taxon>
        <taxon>Polyporales</taxon>
        <taxon>Polyporaceae</taxon>
        <taxon>Lentinus</taxon>
    </lineage>
</organism>
<name>A0A371CQ78_9APHY</name>
<evidence type="ECO:0000256" key="3">
    <source>
        <dbReference type="ARBA" id="ARBA00023128"/>
    </source>
</evidence>
<keyword evidence="6" id="KW-1185">Reference proteome</keyword>
<evidence type="ECO:0000313" key="5">
    <source>
        <dbReference type="EMBL" id="RDX42445.1"/>
    </source>
</evidence>
<proteinExistence type="predicted"/>
<evidence type="ECO:0000256" key="2">
    <source>
        <dbReference type="ARBA" id="ARBA00022946"/>
    </source>
</evidence>
<dbReference type="InterPro" id="IPR024621">
    <property type="entry name" value="Mba1"/>
</dbReference>
<reference evidence="5 6" key="1">
    <citation type="journal article" date="2018" name="Biotechnol. Biofuels">
        <title>Integrative visual omics of the white-rot fungus Polyporus brumalis exposes the biotechnological potential of its oxidative enzymes for delignifying raw plant biomass.</title>
        <authorList>
            <person name="Miyauchi S."/>
            <person name="Rancon A."/>
            <person name="Drula E."/>
            <person name="Hage H."/>
            <person name="Chaduli D."/>
            <person name="Favel A."/>
            <person name="Grisel S."/>
            <person name="Henrissat B."/>
            <person name="Herpoel-Gimbert I."/>
            <person name="Ruiz-Duenas F.J."/>
            <person name="Chevret D."/>
            <person name="Hainaut M."/>
            <person name="Lin J."/>
            <person name="Wang M."/>
            <person name="Pangilinan J."/>
            <person name="Lipzen A."/>
            <person name="Lesage-Meessen L."/>
            <person name="Navarro D."/>
            <person name="Riley R."/>
            <person name="Grigoriev I.V."/>
            <person name="Zhou S."/>
            <person name="Raouche S."/>
            <person name="Rosso M.N."/>
        </authorList>
    </citation>
    <scope>NUCLEOTIDE SEQUENCE [LARGE SCALE GENOMIC DNA]</scope>
    <source>
        <strain evidence="5 6">BRFM 1820</strain>
    </source>
</reference>
<accession>A0A371CQ78</accession>
<evidence type="ECO:0000256" key="1">
    <source>
        <dbReference type="ARBA" id="ARBA00004173"/>
    </source>
</evidence>
<dbReference type="PANTHER" id="PTHR28554">
    <property type="entry name" value="39S RIBOSOMAL PROTEIN L45, MITOCHONDRIAL"/>
    <property type="match status" value="1"/>
</dbReference>
<keyword evidence="2" id="KW-0809">Transit peptide</keyword>
<dbReference type="Pfam" id="PF07961">
    <property type="entry name" value="MBA1"/>
    <property type="match status" value="1"/>
</dbReference>
<dbReference type="AlphaFoldDB" id="A0A371CQ78"/>
<dbReference type="InterPro" id="IPR051975">
    <property type="entry name" value="mtLSU_mL45"/>
</dbReference>
<protein>
    <recommendedName>
        <fullName evidence="7">Tim44-like domain-containing protein</fullName>
    </recommendedName>
</protein>
<gene>
    <name evidence="5" type="ORF">OH76DRAFT_101436</name>
</gene>
<sequence length="337" mass="37978">MSLYASRRCLDAVGRVAGTSSSLSRSWSATLVFQHRCYAARATAQKLKEKPAVNAAAPPSTARTAGKALDPKKAAEEATASERTTEDELKAIEALHRMTETNEVDISSAPLELLDLHVPTWKSSKEGATFLDHLRAVLQTQRNWLHNARAMYRIAKARSIPGVKVRSPWSWQLFATQSTKPDAWLAPFRRAALEVYKQVNEAVAARDEKTIKALTGGQQQLEYIQLIRSQDPRYVNVWKFHGERTPCRVVSIRALDAYYGVQAPRMGSRLAVQAVVRFDTLQSVETYSKKTGARVGESQPKPVVEYLVFQKRMWYDSPWVIRDRLYEGLESRFNLPG</sequence>
<dbReference type="Proteomes" id="UP000256964">
    <property type="component" value="Unassembled WGS sequence"/>
</dbReference>
<evidence type="ECO:0000313" key="6">
    <source>
        <dbReference type="Proteomes" id="UP000256964"/>
    </source>
</evidence>
<keyword evidence="3" id="KW-0496">Mitochondrion</keyword>
<dbReference type="PANTHER" id="PTHR28554:SF1">
    <property type="entry name" value="LARGE RIBOSOMAL SUBUNIT PROTEIN ML45"/>
    <property type="match status" value="1"/>
</dbReference>
<evidence type="ECO:0000256" key="4">
    <source>
        <dbReference type="SAM" id="MobiDB-lite"/>
    </source>
</evidence>
<dbReference type="Gene3D" id="3.10.450.240">
    <property type="match status" value="1"/>
</dbReference>